<keyword evidence="3" id="KW-1185">Reference proteome</keyword>
<dbReference type="Proteomes" id="UP000466586">
    <property type="component" value="Unassembled WGS sequence"/>
</dbReference>
<name>A0A7K1YBG8_9SPHI</name>
<evidence type="ECO:0000313" key="3">
    <source>
        <dbReference type="Proteomes" id="UP000466586"/>
    </source>
</evidence>
<keyword evidence="1" id="KW-1133">Transmembrane helix</keyword>
<gene>
    <name evidence="2" type="ORF">GS399_13245</name>
</gene>
<feature type="transmembrane region" description="Helical" evidence="1">
    <location>
        <begin position="66"/>
        <end position="84"/>
    </location>
</feature>
<dbReference type="EMBL" id="WVHT01000006">
    <property type="protein sequence ID" value="MXV51942.1"/>
    <property type="molecule type" value="Genomic_DNA"/>
</dbReference>
<organism evidence="2 3">
    <name type="scientific">Hufsiella arboris</name>
    <dbReference type="NCBI Taxonomy" id="2695275"/>
    <lineage>
        <taxon>Bacteria</taxon>
        <taxon>Pseudomonadati</taxon>
        <taxon>Bacteroidota</taxon>
        <taxon>Sphingobacteriia</taxon>
        <taxon>Sphingobacteriales</taxon>
        <taxon>Sphingobacteriaceae</taxon>
        <taxon>Hufsiella</taxon>
    </lineage>
</organism>
<keyword evidence="1" id="KW-0812">Transmembrane</keyword>
<accession>A0A7K1YBG8</accession>
<feature type="transmembrane region" description="Helical" evidence="1">
    <location>
        <begin position="41"/>
        <end position="60"/>
    </location>
</feature>
<protein>
    <submittedName>
        <fullName evidence="2">Uncharacterized protein</fullName>
    </submittedName>
</protein>
<dbReference type="AlphaFoldDB" id="A0A7K1YBG8"/>
<evidence type="ECO:0000256" key="1">
    <source>
        <dbReference type="SAM" id="Phobius"/>
    </source>
</evidence>
<keyword evidence="1" id="KW-0472">Membrane</keyword>
<feature type="transmembrane region" description="Helical" evidence="1">
    <location>
        <begin position="145"/>
        <end position="167"/>
    </location>
</feature>
<reference evidence="2 3" key="1">
    <citation type="submission" date="2019-11" db="EMBL/GenBank/DDBJ databases">
        <title>Pedobacter sp. HMF7647 Genome sequencing and assembly.</title>
        <authorList>
            <person name="Kang H."/>
            <person name="Kim H."/>
            <person name="Joh K."/>
        </authorList>
    </citation>
    <scope>NUCLEOTIDE SEQUENCE [LARGE SCALE GENOMIC DNA]</scope>
    <source>
        <strain evidence="2 3">HMF7647</strain>
    </source>
</reference>
<evidence type="ECO:0000313" key="2">
    <source>
        <dbReference type="EMBL" id="MXV51942.1"/>
    </source>
</evidence>
<feature type="transmembrane region" description="Helical" evidence="1">
    <location>
        <begin position="122"/>
        <end position="139"/>
    </location>
</feature>
<proteinExistence type="predicted"/>
<sequence>MNNLDDLRTIWLSAKTDGLPDPDEMKRIVKKFRSQKLRKKWLVIVMSCLLSCLIMAVLAVMHFKFITTYIGGGLMAASGLLLAFTNFRSLKRFYELDDCSNLEFLAFIEQTRRNQEFYYKKTMVAILLLCSIGLILYLYEPGSRHLLWLACMYAALFSYLGIMWFVVRPRMFKRDAEKLEATRKRLENISKQLN</sequence>
<dbReference type="RefSeq" id="WP_160845127.1">
    <property type="nucleotide sequence ID" value="NZ_WVHT01000006.1"/>
</dbReference>
<comment type="caution">
    <text evidence="2">The sequence shown here is derived from an EMBL/GenBank/DDBJ whole genome shotgun (WGS) entry which is preliminary data.</text>
</comment>